<dbReference type="Pfam" id="PF16074">
    <property type="entry name" value="PilW"/>
    <property type="match status" value="1"/>
</dbReference>
<name>A0ABV3T9W4_9GAMM</name>
<keyword evidence="2" id="KW-1185">Reference proteome</keyword>
<evidence type="ECO:0000313" key="2">
    <source>
        <dbReference type="Proteomes" id="UP001556709"/>
    </source>
</evidence>
<dbReference type="Proteomes" id="UP001556709">
    <property type="component" value="Unassembled WGS sequence"/>
</dbReference>
<dbReference type="RefSeq" id="WP_367958088.1">
    <property type="nucleotide sequence ID" value="NZ_JBAKFK010000001.1"/>
</dbReference>
<dbReference type="InterPro" id="IPR032092">
    <property type="entry name" value="PilW"/>
</dbReference>
<gene>
    <name evidence="1" type="ORF">V6X73_01485</name>
</gene>
<dbReference type="EMBL" id="JBAKFM010000001">
    <property type="protein sequence ID" value="MEX0468409.1"/>
    <property type="molecule type" value="Genomic_DNA"/>
</dbReference>
<evidence type="ECO:0000313" key="1">
    <source>
        <dbReference type="EMBL" id="MEX0468409.1"/>
    </source>
</evidence>
<reference evidence="1 2" key="1">
    <citation type="submission" date="2024-02" db="EMBL/GenBank/DDBJ databases">
        <title>New especies of Spiribacter isolated from saline water.</title>
        <authorList>
            <person name="Leon M.J."/>
            <person name="De La Haba R."/>
            <person name="Sanchez-Porro C."/>
            <person name="Ventosa A."/>
        </authorList>
    </citation>
    <scope>NUCLEOTIDE SEQUENCE [LARGE SCALE GENOMIC DNA]</scope>
    <source>
        <strain evidence="2">ag22IC6-390</strain>
    </source>
</reference>
<dbReference type="Pfam" id="PF07963">
    <property type="entry name" value="N_methyl"/>
    <property type="match status" value="1"/>
</dbReference>
<comment type="caution">
    <text evidence="1">The sequence shown here is derived from an EMBL/GenBank/DDBJ whole genome shotgun (WGS) entry which is preliminary data.</text>
</comment>
<organism evidence="1 2">
    <name type="scientific">Spiribacter pallidus</name>
    <dbReference type="NCBI Taxonomy" id="1987936"/>
    <lineage>
        <taxon>Bacteria</taxon>
        <taxon>Pseudomonadati</taxon>
        <taxon>Pseudomonadota</taxon>
        <taxon>Gammaproteobacteria</taxon>
        <taxon>Chromatiales</taxon>
        <taxon>Ectothiorhodospiraceae</taxon>
        <taxon>Spiribacter</taxon>
    </lineage>
</organism>
<dbReference type="NCBIfam" id="TIGR02532">
    <property type="entry name" value="IV_pilin_GFxxxE"/>
    <property type="match status" value="1"/>
</dbReference>
<sequence>MNNGFRQRGFSLPELLVAMGLGVTLLLAAAQIHTSLLGSVQQTIAEARVNNDARVARALLTEAIRSAGFPGCHPRLQQNLTVDDWQPGVPAVGVDAGDGVVGPRERLVVRRMRSIGMFRVVHQDPVQGALTLDRPHGLESGMPVVVAGRGGAVCLVFRQAVDDPRVLYPGPGPRQINRPRDAYPALTGPVEVFRPQRRVFFLAESVGQSDQKSLYRRRSDRGNRREALVEGIDDLTLAYGIDETGDGAADGYHPGFQSTSPVSVVAVDLGIRQALPIPGEATDGGHRQWRTTVSVAGRR</sequence>
<protein>
    <submittedName>
        <fullName evidence="1">PilW family protein</fullName>
    </submittedName>
</protein>
<dbReference type="InterPro" id="IPR012902">
    <property type="entry name" value="N_methyl_site"/>
</dbReference>
<accession>A0ABV3T9W4</accession>
<dbReference type="PROSITE" id="PS00409">
    <property type="entry name" value="PROKAR_NTER_METHYL"/>
    <property type="match status" value="1"/>
</dbReference>
<proteinExistence type="predicted"/>